<keyword evidence="4" id="KW-1185">Reference proteome</keyword>
<dbReference type="Pfam" id="PF07470">
    <property type="entry name" value="Glyco_hydro_88"/>
    <property type="match status" value="1"/>
</dbReference>
<dbReference type="InterPro" id="IPR008928">
    <property type="entry name" value="6-hairpin_glycosidase_sf"/>
</dbReference>
<name>A0ABQ8JXK7_9APHY</name>
<keyword evidence="1" id="KW-0378">Hydrolase</keyword>
<protein>
    <submittedName>
        <fullName evidence="3">Six-hairpin glycosidase-like protein</fullName>
    </submittedName>
</protein>
<dbReference type="GeneID" id="71999375"/>
<dbReference type="EMBL" id="JADCUA010000046">
    <property type="protein sequence ID" value="KAH9828825.1"/>
    <property type="molecule type" value="Genomic_DNA"/>
</dbReference>
<evidence type="ECO:0000313" key="3">
    <source>
        <dbReference type="EMBL" id="KAH9828825.1"/>
    </source>
</evidence>
<reference evidence="3 4" key="1">
    <citation type="journal article" date="2021" name="Environ. Microbiol.">
        <title>Gene family expansions and transcriptome signatures uncover fungal adaptations to wood decay.</title>
        <authorList>
            <person name="Hage H."/>
            <person name="Miyauchi S."/>
            <person name="Viragh M."/>
            <person name="Drula E."/>
            <person name="Min B."/>
            <person name="Chaduli D."/>
            <person name="Navarro D."/>
            <person name="Favel A."/>
            <person name="Norest M."/>
            <person name="Lesage-Meessen L."/>
            <person name="Balint B."/>
            <person name="Merenyi Z."/>
            <person name="de Eugenio L."/>
            <person name="Morin E."/>
            <person name="Martinez A.T."/>
            <person name="Baldrian P."/>
            <person name="Stursova M."/>
            <person name="Martinez M.J."/>
            <person name="Novotny C."/>
            <person name="Magnuson J.K."/>
            <person name="Spatafora J.W."/>
            <person name="Maurice S."/>
            <person name="Pangilinan J."/>
            <person name="Andreopoulos W."/>
            <person name="LaButti K."/>
            <person name="Hundley H."/>
            <person name="Na H."/>
            <person name="Kuo A."/>
            <person name="Barry K."/>
            <person name="Lipzen A."/>
            <person name="Henrissat B."/>
            <person name="Riley R."/>
            <person name="Ahrendt S."/>
            <person name="Nagy L.G."/>
            <person name="Grigoriev I.V."/>
            <person name="Martin F."/>
            <person name="Rosso M.N."/>
        </authorList>
    </citation>
    <scope>NUCLEOTIDE SEQUENCE [LARGE SCALE GENOMIC DNA]</scope>
    <source>
        <strain evidence="3 4">CIRM-BRFM 1785</strain>
    </source>
</reference>
<dbReference type="Gene3D" id="1.50.10.10">
    <property type="match status" value="1"/>
</dbReference>
<accession>A0ABQ8JXK7</accession>
<gene>
    <name evidence="3" type="ORF">C8Q71DRAFT_453115</name>
</gene>
<evidence type="ECO:0000313" key="4">
    <source>
        <dbReference type="Proteomes" id="UP000814176"/>
    </source>
</evidence>
<dbReference type="Proteomes" id="UP000814176">
    <property type="component" value="Unassembled WGS sequence"/>
</dbReference>
<keyword evidence="2" id="KW-0732">Signal</keyword>
<dbReference type="PANTHER" id="PTHR41814">
    <property type="entry name" value="EXPRESSED PROTEIN"/>
    <property type="match status" value="1"/>
</dbReference>
<sequence>MRASAPLPLLTAVLAAATLLSPASAQNLSDTQLDALKDNLWLAAQQTWELGTESQALLESDASPYAVFFNSSLPPPPGNQSLSDPYSYAALAPVLQIAYNAAASRSNSTGPQPVMYAQGGAAGDPASLGVAILLANWTGAPNPPLDVPLNATDPRGVNFGQGVTYARAAAEQLEYLLTVVPRTDDGAISHRIEQVQLWADFTYMVPPFLAYYAVMTSNQSLLQEAYTQIKLYRSYLLDNDEGLWRHILMGNTNVDTGFWSTGNAWAAAGMTRVLATIQRSPWASSMGSEMSDLTTWITDIHSGMYQYLDSDTALFHNYANETDSTNTGRSFLDASSTSLLASTVYRLALLQGIHTHVPDAEKSRKALSASASSNGVPSFSSWGTGDGVGPATSFTATHPSSVSASSLSSSTATSSYSLPTPSAAVGADLSHFSPQMWLTPVVDPYNWAAQGGSSPEGQAFVVEMYAAYRDWVEVGAPGINAAVRLGPGAPVWSVAVAGIMAVAMLVC</sequence>
<feature type="chain" id="PRO_5045714442" evidence="2">
    <location>
        <begin position="26"/>
        <end position="507"/>
    </location>
</feature>
<proteinExistence type="predicted"/>
<dbReference type="RefSeq" id="XP_047772466.1">
    <property type="nucleotide sequence ID" value="XM_047918643.1"/>
</dbReference>
<evidence type="ECO:0000256" key="2">
    <source>
        <dbReference type="SAM" id="SignalP"/>
    </source>
</evidence>
<organism evidence="3 4">
    <name type="scientific">Rhodofomes roseus</name>
    <dbReference type="NCBI Taxonomy" id="34475"/>
    <lineage>
        <taxon>Eukaryota</taxon>
        <taxon>Fungi</taxon>
        <taxon>Dikarya</taxon>
        <taxon>Basidiomycota</taxon>
        <taxon>Agaricomycotina</taxon>
        <taxon>Agaricomycetes</taxon>
        <taxon>Polyporales</taxon>
        <taxon>Rhodofomes</taxon>
    </lineage>
</organism>
<feature type="signal peptide" evidence="2">
    <location>
        <begin position="1"/>
        <end position="25"/>
    </location>
</feature>
<dbReference type="InterPro" id="IPR012341">
    <property type="entry name" value="6hp_glycosidase-like_sf"/>
</dbReference>
<comment type="caution">
    <text evidence="3">The sequence shown here is derived from an EMBL/GenBank/DDBJ whole genome shotgun (WGS) entry which is preliminary data.</text>
</comment>
<dbReference type="InterPro" id="IPR010905">
    <property type="entry name" value="Glyco_hydro_88"/>
</dbReference>
<evidence type="ECO:0000256" key="1">
    <source>
        <dbReference type="ARBA" id="ARBA00022801"/>
    </source>
</evidence>
<dbReference type="PANTHER" id="PTHR41814:SF1">
    <property type="entry name" value="CELLULASE"/>
    <property type="match status" value="1"/>
</dbReference>
<dbReference type="SUPFAM" id="SSF48208">
    <property type="entry name" value="Six-hairpin glycosidases"/>
    <property type="match status" value="1"/>
</dbReference>